<accession>A0AA96ZYE5</accession>
<dbReference type="GeneID" id="85197429"/>
<dbReference type="RefSeq" id="WP_316558765.1">
    <property type="nucleotide sequence ID" value="NZ_CP131062.1"/>
</dbReference>
<name>A0AA96ZYE5_9EURY</name>
<evidence type="ECO:0000256" key="2">
    <source>
        <dbReference type="SAM" id="Phobius"/>
    </source>
</evidence>
<dbReference type="KEGG" id="mees:MmiEs2_09640"/>
<evidence type="ECO:0000313" key="3">
    <source>
        <dbReference type="EMBL" id="WNY28761.1"/>
    </source>
</evidence>
<dbReference type="AlphaFoldDB" id="A0AA96ZYE5"/>
<keyword evidence="2" id="KW-1133">Transmembrane helix</keyword>
<feature type="transmembrane region" description="Helical" evidence="2">
    <location>
        <begin position="12"/>
        <end position="30"/>
    </location>
</feature>
<protein>
    <submittedName>
        <fullName evidence="3">Uncharacterized protein</fullName>
    </submittedName>
</protein>
<organism evidence="3 4">
    <name type="scientific">Methanimicrococcus stummii</name>
    <dbReference type="NCBI Taxonomy" id="3028294"/>
    <lineage>
        <taxon>Archaea</taxon>
        <taxon>Methanobacteriati</taxon>
        <taxon>Methanobacteriota</taxon>
        <taxon>Stenosarchaea group</taxon>
        <taxon>Methanomicrobia</taxon>
        <taxon>Methanosarcinales</taxon>
        <taxon>Methanosarcinaceae</taxon>
        <taxon>Methanimicrococcus</taxon>
    </lineage>
</organism>
<keyword evidence="2" id="KW-0472">Membrane</keyword>
<proteinExistence type="predicted"/>
<sequence>MAFWEAFGWTDWILILLIAIFLIMIIRNVYRLMKRRNEYMSFKEAQEQHAREHNKHVQSKASAVDADFEDESEK</sequence>
<reference evidence="3 4" key="1">
    <citation type="submission" date="2023-07" db="EMBL/GenBank/DDBJ databases">
        <title>Closed genome sequence of Methanimicrococcus sp. Es2.</title>
        <authorList>
            <person name="Protasov E."/>
            <person name="Platt K."/>
            <person name="Reeh H."/>
            <person name="Poehlein A."/>
            <person name="Daniel R."/>
            <person name="Brune A."/>
        </authorList>
    </citation>
    <scope>NUCLEOTIDE SEQUENCE [LARGE SCALE GENOMIC DNA]</scope>
    <source>
        <strain evidence="3 4">Es2</strain>
    </source>
</reference>
<dbReference type="Proteomes" id="UP001302662">
    <property type="component" value="Chromosome"/>
</dbReference>
<evidence type="ECO:0000313" key="4">
    <source>
        <dbReference type="Proteomes" id="UP001302662"/>
    </source>
</evidence>
<keyword evidence="2" id="KW-0812">Transmembrane</keyword>
<keyword evidence="4" id="KW-1185">Reference proteome</keyword>
<evidence type="ECO:0000256" key="1">
    <source>
        <dbReference type="SAM" id="MobiDB-lite"/>
    </source>
</evidence>
<gene>
    <name evidence="3" type="ORF">MmiEs2_09640</name>
</gene>
<feature type="region of interest" description="Disordered" evidence="1">
    <location>
        <begin position="47"/>
        <end position="74"/>
    </location>
</feature>
<dbReference type="EMBL" id="CP131062">
    <property type="protein sequence ID" value="WNY28761.1"/>
    <property type="molecule type" value="Genomic_DNA"/>
</dbReference>